<evidence type="ECO:0000256" key="3">
    <source>
        <dbReference type="ARBA" id="ARBA00022555"/>
    </source>
</evidence>
<evidence type="ECO:0000256" key="8">
    <source>
        <dbReference type="ARBA" id="ARBA00022977"/>
    </source>
</evidence>
<dbReference type="CDD" id="cd01712">
    <property type="entry name" value="PPase_ThiI"/>
    <property type="match status" value="1"/>
</dbReference>
<evidence type="ECO:0000256" key="1">
    <source>
        <dbReference type="ARBA" id="ARBA00004496"/>
    </source>
</evidence>
<feature type="binding site" evidence="9">
    <location>
        <position position="249"/>
    </location>
    <ligand>
        <name>ATP</name>
        <dbReference type="ChEBI" id="CHEBI:30616"/>
    </ligand>
</feature>
<feature type="domain" description="THUMP" evidence="10">
    <location>
        <begin position="49"/>
        <end position="150"/>
    </location>
</feature>
<keyword evidence="8 9" id="KW-0784">Thiamine biosynthesis</keyword>
<comment type="subcellular location">
    <subcellularLocation>
        <location evidence="1 9">Cytoplasm</location>
    </subcellularLocation>
</comment>
<evidence type="ECO:0000259" key="10">
    <source>
        <dbReference type="PROSITE" id="PS51165"/>
    </source>
</evidence>
<dbReference type="GO" id="GO:0009229">
    <property type="term" value="P:thiamine diphosphate biosynthetic process"/>
    <property type="evidence" value="ECO:0007669"/>
    <property type="project" value="UniProtKB-UniRule"/>
</dbReference>
<evidence type="ECO:0000256" key="4">
    <source>
        <dbReference type="ARBA" id="ARBA00022679"/>
    </source>
</evidence>
<accession>A0A7J2TJC3</accession>
<dbReference type="Pfam" id="PF02926">
    <property type="entry name" value="THUMP"/>
    <property type="match status" value="1"/>
</dbReference>
<gene>
    <name evidence="9 11" type="primary">thiI</name>
    <name evidence="11" type="ORF">ENP88_05890</name>
</gene>
<dbReference type="GO" id="GO:0000049">
    <property type="term" value="F:tRNA binding"/>
    <property type="evidence" value="ECO:0007669"/>
    <property type="project" value="UniProtKB-UniRule"/>
</dbReference>
<dbReference type="SMART" id="SM00981">
    <property type="entry name" value="THUMP"/>
    <property type="match status" value="1"/>
</dbReference>
<dbReference type="GO" id="GO:0005829">
    <property type="term" value="C:cytosol"/>
    <property type="evidence" value="ECO:0007669"/>
    <property type="project" value="TreeGrafter"/>
</dbReference>
<dbReference type="AlphaFoldDB" id="A0A7J2TJC3"/>
<evidence type="ECO:0000256" key="7">
    <source>
        <dbReference type="ARBA" id="ARBA00022884"/>
    </source>
</evidence>
<dbReference type="Pfam" id="PF22025">
    <property type="entry name" value="ThiI_fer"/>
    <property type="match status" value="1"/>
</dbReference>
<dbReference type="GO" id="GO:0005524">
    <property type="term" value="F:ATP binding"/>
    <property type="evidence" value="ECO:0007669"/>
    <property type="project" value="UniProtKB-UniRule"/>
</dbReference>
<dbReference type="UniPathway" id="UPA00060"/>
<evidence type="ECO:0000313" key="11">
    <source>
        <dbReference type="EMBL" id="HEH35665.1"/>
    </source>
</evidence>
<dbReference type="Pfam" id="PF02568">
    <property type="entry name" value="ThiI"/>
    <property type="match status" value="1"/>
</dbReference>
<dbReference type="EMBL" id="DSLA01000094">
    <property type="protein sequence ID" value="HEH35665.1"/>
    <property type="molecule type" value="Genomic_DNA"/>
</dbReference>
<dbReference type="InterPro" id="IPR004114">
    <property type="entry name" value="THUMP_dom"/>
</dbReference>
<dbReference type="SUPFAM" id="SSF143437">
    <property type="entry name" value="THUMP domain-like"/>
    <property type="match status" value="1"/>
</dbReference>
<dbReference type="HAMAP" id="MF_00021">
    <property type="entry name" value="ThiI"/>
    <property type="match status" value="1"/>
</dbReference>
<comment type="catalytic activity">
    <reaction evidence="9">
        <text>[ThiI sulfur-carrier protein]-S-sulfanyl-L-cysteine + a uridine in tRNA + 2 reduced [2Fe-2S]-[ferredoxin] + ATP + H(+) = [ThiI sulfur-carrier protein]-L-cysteine + a 4-thiouridine in tRNA + 2 oxidized [2Fe-2S]-[ferredoxin] + AMP + diphosphate</text>
        <dbReference type="Rhea" id="RHEA:24176"/>
        <dbReference type="Rhea" id="RHEA-COMP:10000"/>
        <dbReference type="Rhea" id="RHEA-COMP:10001"/>
        <dbReference type="Rhea" id="RHEA-COMP:13337"/>
        <dbReference type="Rhea" id="RHEA-COMP:13338"/>
        <dbReference type="Rhea" id="RHEA-COMP:13339"/>
        <dbReference type="Rhea" id="RHEA-COMP:13340"/>
        <dbReference type="ChEBI" id="CHEBI:15378"/>
        <dbReference type="ChEBI" id="CHEBI:29950"/>
        <dbReference type="ChEBI" id="CHEBI:30616"/>
        <dbReference type="ChEBI" id="CHEBI:33019"/>
        <dbReference type="ChEBI" id="CHEBI:33737"/>
        <dbReference type="ChEBI" id="CHEBI:33738"/>
        <dbReference type="ChEBI" id="CHEBI:61963"/>
        <dbReference type="ChEBI" id="CHEBI:65315"/>
        <dbReference type="ChEBI" id="CHEBI:136798"/>
        <dbReference type="ChEBI" id="CHEBI:456215"/>
        <dbReference type="EC" id="2.8.1.4"/>
    </reaction>
</comment>
<dbReference type="PANTHER" id="PTHR43209:SF1">
    <property type="entry name" value="TRNA SULFURTRANSFERASE"/>
    <property type="match status" value="1"/>
</dbReference>
<comment type="pathway">
    <text evidence="9">Cofactor biosynthesis; thiamine diphosphate biosynthesis.</text>
</comment>
<comment type="caution">
    <text evidence="11">The sequence shown here is derived from an EMBL/GenBank/DDBJ whole genome shotgun (WGS) entry which is preliminary data.</text>
</comment>
<reference evidence="11" key="1">
    <citation type="journal article" date="2020" name="mSystems">
        <title>Genome- and Community-Level Interaction Insights into Carbon Utilization and Element Cycling Functions of Hydrothermarchaeota in Hydrothermal Sediment.</title>
        <authorList>
            <person name="Zhou Z."/>
            <person name="Liu Y."/>
            <person name="Xu W."/>
            <person name="Pan J."/>
            <person name="Luo Z.H."/>
            <person name="Li M."/>
        </authorList>
    </citation>
    <scope>NUCLEOTIDE SEQUENCE [LARGE SCALE GENOMIC DNA]</scope>
    <source>
        <strain evidence="11">SpSt-26</strain>
    </source>
</reference>
<dbReference type="Gene3D" id="3.30.2130.30">
    <property type="match status" value="1"/>
</dbReference>
<comment type="function">
    <text evidence="9">Catalyzes the ATP-dependent transfer of a sulfur to tRNA to produce 4-thiouridine in position 8 of tRNAs, which functions as a near-UV photosensor. Also catalyzes the transfer of sulfur to the sulfur carrier protein ThiS, forming ThiS-thiocarboxylate. This is a step in the synthesis of thiazole, in the thiamine biosynthesis pathway. The sulfur is donated as persulfide by IscS.</text>
</comment>
<dbReference type="InterPro" id="IPR054173">
    <property type="entry name" value="ThiI_fer"/>
</dbReference>
<name>A0A7J2TJC3_ARCFL</name>
<feature type="binding site" evidence="9">
    <location>
        <position position="280"/>
    </location>
    <ligand>
        <name>ATP</name>
        <dbReference type="ChEBI" id="CHEBI:30616"/>
    </ligand>
</feature>
<dbReference type="CDD" id="cd11716">
    <property type="entry name" value="THUMP_ThiI"/>
    <property type="match status" value="1"/>
</dbReference>
<keyword evidence="2 9" id="KW-0963">Cytoplasm</keyword>
<keyword evidence="6 9" id="KW-0067">ATP-binding</keyword>
<dbReference type="InterPro" id="IPR003720">
    <property type="entry name" value="tRNA_STrfase"/>
</dbReference>
<keyword evidence="4 9" id="KW-0808">Transferase</keyword>
<feature type="binding site" evidence="9">
    <location>
        <begin position="167"/>
        <end position="168"/>
    </location>
    <ligand>
        <name>ATP</name>
        <dbReference type="ChEBI" id="CHEBI:30616"/>
    </ligand>
</feature>
<dbReference type="GO" id="GO:0140741">
    <property type="term" value="F:tRNA-uracil-4 sulfurtransferase activity"/>
    <property type="evidence" value="ECO:0007669"/>
    <property type="project" value="UniProtKB-EC"/>
</dbReference>
<dbReference type="InterPro" id="IPR049961">
    <property type="entry name" value="ThiI_N"/>
</dbReference>
<dbReference type="GO" id="GO:0009228">
    <property type="term" value="P:thiamine biosynthetic process"/>
    <property type="evidence" value="ECO:0007669"/>
    <property type="project" value="UniProtKB-KW"/>
</dbReference>
<comment type="similarity">
    <text evidence="9">Belongs to the ThiI family.</text>
</comment>
<dbReference type="InterPro" id="IPR050102">
    <property type="entry name" value="tRNA_sulfurtransferase_ThiI"/>
</dbReference>
<keyword evidence="3 9" id="KW-0820">tRNA-binding</keyword>
<evidence type="ECO:0000256" key="2">
    <source>
        <dbReference type="ARBA" id="ARBA00022490"/>
    </source>
</evidence>
<dbReference type="SUPFAM" id="SSF52402">
    <property type="entry name" value="Adenine nucleotide alpha hydrolases-like"/>
    <property type="match status" value="1"/>
</dbReference>
<dbReference type="GO" id="GO:0002937">
    <property type="term" value="P:tRNA 4-thiouridine biosynthesis"/>
    <property type="evidence" value="ECO:0007669"/>
    <property type="project" value="TreeGrafter"/>
</dbReference>
<dbReference type="Gene3D" id="3.40.50.620">
    <property type="entry name" value="HUPs"/>
    <property type="match status" value="1"/>
</dbReference>
<dbReference type="PANTHER" id="PTHR43209">
    <property type="entry name" value="TRNA SULFURTRANSFERASE"/>
    <property type="match status" value="1"/>
</dbReference>
<organism evidence="11">
    <name type="scientific">Archaeoglobus fulgidus</name>
    <dbReference type="NCBI Taxonomy" id="2234"/>
    <lineage>
        <taxon>Archaea</taxon>
        <taxon>Methanobacteriati</taxon>
        <taxon>Methanobacteriota</taxon>
        <taxon>Archaeoglobi</taxon>
        <taxon>Archaeoglobales</taxon>
        <taxon>Archaeoglobaceae</taxon>
        <taxon>Archaeoglobus</taxon>
    </lineage>
</organism>
<dbReference type="InterPro" id="IPR049962">
    <property type="entry name" value="THUMP_ThiI"/>
</dbReference>
<evidence type="ECO:0000256" key="6">
    <source>
        <dbReference type="ARBA" id="ARBA00022840"/>
    </source>
</evidence>
<dbReference type="GO" id="GO:0052837">
    <property type="term" value="P:thiazole biosynthetic process"/>
    <property type="evidence" value="ECO:0007669"/>
    <property type="project" value="TreeGrafter"/>
</dbReference>
<keyword evidence="7 9" id="KW-0694">RNA-binding</keyword>
<dbReference type="FunFam" id="3.40.50.620:FF:000053">
    <property type="entry name" value="Probable tRNA sulfurtransferase"/>
    <property type="match status" value="1"/>
</dbReference>
<dbReference type="InterPro" id="IPR020536">
    <property type="entry name" value="ThiI_AANH"/>
</dbReference>
<dbReference type="GO" id="GO:0004810">
    <property type="term" value="F:CCA tRNA nucleotidyltransferase activity"/>
    <property type="evidence" value="ECO:0007669"/>
    <property type="project" value="InterPro"/>
</dbReference>
<evidence type="ECO:0000256" key="5">
    <source>
        <dbReference type="ARBA" id="ARBA00022741"/>
    </source>
</evidence>
<feature type="binding site" evidence="9">
    <location>
        <begin position="192"/>
        <end position="193"/>
    </location>
    <ligand>
        <name>ATP</name>
        <dbReference type="ChEBI" id="CHEBI:30616"/>
    </ligand>
</feature>
<dbReference type="InterPro" id="IPR014729">
    <property type="entry name" value="Rossmann-like_a/b/a_fold"/>
</dbReference>
<dbReference type="EC" id="2.8.1.4" evidence="9"/>
<evidence type="ECO:0000256" key="9">
    <source>
        <dbReference type="HAMAP-Rule" id="MF_00021"/>
    </source>
</evidence>
<proteinExistence type="inferred from homology"/>
<dbReference type="PROSITE" id="PS51165">
    <property type="entry name" value="THUMP"/>
    <property type="match status" value="1"/>
</dbReference>
<feature type="binding site" evidence="9">
    <location>
        <position position="271"/>
    </location>
    <ligand>
        <name>ATP</name>
        <dbReference type="ChEBI" id="CHEBI:30616"/>
    </ligand>
</feature>
<sequence>MEKVCIVHYGEIGVKGKNRDFFERKLVENIRRFARAKRRYGWIEVKYSDGIEEKLKKVPGIRYFGVGYKTELEIEAIKDAVLKALPEKFETFRISASRRNKNFPLNSIELNRLIGSFVVEKTGKKVELENPDVTVWIEIGNEALVYTRRFEGIGGLPVGTAGKVVSLVSGGIDSPVASFLAMKRGCEVVLVHFFNKTLHSENVRKKIHMIGEKLAEYQGSIKLYMVPFENVQLEIIRIVPAKLRMVVYRRSMMRMANYIAEMEKAKAIVTGDNISQVASQTLENLNVIYSASKLAVLPPLLGFDKEEIIAIAKKIGTYDISILPYEDCCSLMVSKHPETRARLEVVEEFEEFEELEKNAVERAEVFEFHS</sequence>
<keyword evidence="5 9" id="KW-0547">Nucleotide-binding</keyword>
<dbReference type="NCBIfam" id="TIGR00342">
    <property type="entry name" value="tRNA uracil 4-sulfurtransferase ThiI"/>
    <property type="match status" value="1"/>
</dbReference>
<comment type="catalytic activity">
    <reaction evidence="9">
        <text>[ThiS sulfur-carrier protein]-C-terminal Gly-Gly-AMP + S-sulfanyl-L-cysteinyl-[cysteine desulfurase] + AH2 = [ThiS sulfur-carrier protein]-C-terminal-Gly-aminoethanethioate + L-cysteinyl-[cysteine desulfurase] + A + AMP + 2 H(+)</text>
        <dbReference type="Rhea" id="RHEA:43340"/>
        <dbReference type="Rhea" id="RHEA-COMP:12157"/>
        <dbReference type="Rhea" id="RHEA-COMP:12158"/>
        <dbReference type="Rhea" id="RHEA-COMP:12910"/>
        <dbReference type="Rhea" id="RHEA-COMP:19908"/>
        <dbReference type="ChEBI" id="CHEBI:13193"/>
        <dbReference type="ChEBI" id="CHEBI:15378"/>
        <dbReference type="ChEBI" id="CHEBI:17499"/>
        <dbReference type="ChEBI" id="CHEBI:29950"/>
        <dbReference type="ChEBI" id="CHEBI:61963"/>
        <dbReference type="ChEBI" id="CHEBI:90618"/>
        <dbReference type="ChEBI" id="CHEBI:232372"/>
        <dbReference type="ChEBI" id="CHEBI:456215"/>
    </reaction>
</comment>
<protein>
    <recommendedName>
        <fullName evidence="9">Probable tRNA sulfurtransferase</fullName>
        <ecNumber evidence="9">2.8.1.4</ecNumber>
    </recommendedName>
    <alternativeName>
        <fullName evidence="9">Sulfur carrier protein ThiS sulfurtransferase</fullName>
    </alternativeName>
    <alternativeName>
        <fullName evidence="9">Thiamine biosynthesis protein ThiI</fullName>
    </alternativeName>
    <alternativeName>
        <fullName evidence="9">tRNA 4-thiouridine synthase</fullName>
    </alternativeName>
</protein>